<name>A0A2G5BJ31_COERN</name>
<dbReference type="GO" id="GO:0051082">
    <property type="term" value="F:unfolded protein binding"/>
    <property type="evidence" value="ECO:0007669"/>
    <property type="project" value="InterPro"/>
</dbReference>
<dbReference type="Gene3D" id="1.10.287.110">
    <property type="entry name" value="DnaJ domain"/>
    <property type="match status" value="1"/>
</dbReference>
<dbReference type="InterPro" id="IPR002939">
    <property type="entry name" value="DnaJ_C"/>
</dbReference>
<dbReference type="InterPro" id="IPR044713">
    <property type="entry name" value="DNJA1/2-like"/>
</dbReference>
<evidence type="ECO:0000256" key="1">
    <source>
        <dbReference type="ARBA" id="ARBA00022723"/>
    </source>
</evidence>
<feature type="non-terminal residue" evidence="8">
    <location>
        <position position="1"/>
    </location>
</feature>
<evidence type="ECO:0000256" key="5">
    <source>
        <dbReference type="PROSITE-ProRule" id="PRU00546"/>
    </source>
</evidence>
<dbReference type="Proteomes" id="UP000242474">
    <property type="component" value="Unassembled WGS sequence"/>
</dbReference>
<dbReference type="SMART" id="SM00271">
    <property type="entry name" value="DnaJ"/>
    <property type="match status" value="1"/>
</dbReference>
<keyword evidence="3 5" id="KW-0863">Zinc-finger</keyword>
<evidence type="ECO:0000256" key="3">
    <source>
        <dbReference type="ARBA" id="ARBA00022771"/>
    </source>
</evidence>
<keyword evidence="4 5" id="KW-0862">Zinc</keyword>
<accession>A0A2G5BJ31</accession>
<dbReference type="PROSITE" id="PS00636">
    <property type="entry name" value="DNAJ_1"/>
    <property type="match status" value="1"/>
</dbReference>
<evidence type="ECO:0000256" key="4">
    <source>
        <dbReference type="ARBA" id="ARBA00022833"/>
    </source>
</evidence>
<dbReference type="SUPFAM" id="SSF49493">
    <property type="entry name" value="HSP40/DnaJ peptide-binding domain"/>
    <property type="match status" value="2"/>
</dbReference>
<dbReference type="PRINTS" id="PR00625">
    <property type="entry name" value="JDOMAIN"/>
</dbReference>
<dbReference type="InterPro" id="IPR018253">
    <property type="entry name" value="DnaJ_domain_CS"/>
</dbReference>
<gene>
    <name evidence="8" type="ORF">COEREDRAFT_24205</name>
</gene>
<dbReference type="PROSITE" id="PS50076">
    <property type="entry name" value="DNAJ_2"/>
    <property type="match status" value="1"/>
</dbReference>
<proteinExistence type="predicted"/>
<dbReference type="CDD" id="cd10719">
    <property type="entry name" value="DnaJ_zf"/>
    <property type="match status" value="1"/>
</dbReference>
<dbReference type="STRING" id="763665.A0A2G5BJ31"/>
<dbReference type="FunFam" id="2.60.260.20:FF:000003">
    <property type="entry name" value="DnaJ subfamily A member 2"/>
    <property type="match status" value="1"/>
</dbReference>
<dbReference type="Gene3D" id="2.60.260.20">
    <property type="entry name" value="Urease metallochaperone UreE, N-terminal domain"/>
    <property type="match status" value="2"/>
</dbReference>
<dbReference type="InterPro" id="IPR001623">
    <property type="entry name" value="DnaJ_domain"/>
</dbReference>
<keyword evidence="2" id="KW-0677">Repeat</keyword>
<dbReference type="InterPro" id="IPR008971">
    <property type="entry name" value="HSP40/DnaJ_pept-bd"/>
</dbReference>
<dbReference type="CDD" id="cd06257">
    <property type="entry name" value="DnaJ"/>
    <property type="match status" value="1"/>
</dbReference>
<dbReference type="Pfam" id="PF00684">
    <property type="entry name" value="DnaJ_CXXCXGXG"/>
    <property type="match status" value="1"/>
</dbReference>
<reference evidence="8 9" key="1">
    <citation type="journal article" date="2015" name="Genome Biol. Evol.">
        <title>Phylogenomic analyses indicate that early fungi evolved digesting cell walls of algal ancestors of land plants.</title>
        <authorList>
            <person name="Chang Y."/>
            <person name="Wang S."/>
            <person name="Sekimoto S."/>
            <person name="Aerts A.L."/>
            <person name="Choi C."/>
            <person name="Clum A."/>
            <person name="LaButti K.M."/>
            <person name="Lindquist E.A."/>
            <person name="Yee Ngan C."/>
            <person name="Ohm R.A."/>
            <person name="Salamov A.A."/>
            <person name="Grigoriev I.V."/>
            <person name="Spatafora J.W."/>
            <person name="Berbee M.L."/>
        </authorList>
    </citation>
    <scope>NUCLEOTIDE SEQUENCE [LARGE SCALE GENOMIC DNA]</scope>
    <source>
        <strain evidence="8 9">NRRL 1564</strain>
    </source>
</reference>
<dbReference type="OrthoDB" id="550424at2759"/>
<dbReference type="PANTHER" id="PTHR43888">
    <property type="entry name" value="DNAJ-LIKE-2, ISOFORM A-RELATED"/>
    <property type="match status" value="1"/>
</dbReference>
<dbReference type="SUPFAM" id="SSF57938">
    <property type="entry name" value="DnaJ/Hsp40 cysteine-rich domain"/>
    <property type="match status" value="1"/>
</dbReference>
<evidence type="ECO:0000259" key="6">
    <source>
        <dbReference type="PROSITE" id="PS50076"/>
    </source>
</evidence>
<keyword evidence="1 5" id="KW-0479">Metal-binding</keyword>
<dbReference type="Gene3D" id="2.10.230.10">
    <property type="entry name" value="Heat shock protein DnaJ, cysteine-rich domain"/>
    <property type="match status" value="1"/>
</dbReference>
<dbReference type="AlphaFoldDB" id="A0A2G5BJ31"/>
<feature type="zinc finger region" description="CR-type" evidence="5">
    <location>
        <begin position="110"/>
        <end position="194"/>
    </location>
</feature>
<dbReference type="GO" id="GO:0030544">
    <property type="term" value="F:Hsp70 protein binding"/>
    <property type="evidence" value="ECO:0007669"/>
    <property type="project" value="InterPro"/>
</dbReference>
<dbReference type="EMBL" id="KZ303488">
    <property type="protein sequence ID" value="PIA19030.1"/>
    <property type="molecule type" value="Genomic_DNA"/>
</dbReference>
<organism evidence="8 9">
    <name type="scientific">Coemansia reversa (strain ATCC 12441 / NRRL 1564)</name>
    <dbReference type="NCBI Taxonomy" id="763665"/>
    <lineage>
        <taxon>Eukaryota</taxon>
        <taxon>Fungi</taxon>
        <taxon>Fungi incertae sedis</taxon>
        <taxon>Zoopagomycota</taxon>
        <taxon>Kickxellomycotina</taxon>
        <taxon>Kickxellomycetes</taxon>
        <taxon>Kickxellales</taxon>
        <taxon>Kickxellaceae</taxon>
        <taxon>Coemansia</taxon>
    </lineage>
</organism>
<evidence type="ECO:0000313" key="9">
    <source>
        <dbReference type="Proteomes" id="UP000242474"/>
    </source>
</evidence>
<dbReference type="InterPro" id="IPR036410">
    <property type="entry name" value="HSP_DnaJ_Cys-rich_dom_sf"/>
</dbReference>
<dbReference type="SUPFAM" id="SSF46565">
    <property type="entry name" value="Chaperone J-domain"/>
    <property type="match status" value="1"/>
</dbReference>
<dbReference type="InterPro" id="IPR001305">
    <property type="entry name" value="HSP_DnaJ_Cys-rich_dom"/>
</dbReference>
<dbReference type="InterPro" id="IPR036869">
    <property type="entry name" value="J_dom_sf"/>
</dbReference>
<dbReference type="Pfam" id="PF01556">
    <property type="entry name" value="DnaJ_C"/>
    <property type="match status" value="1"/>
</dbReference>
<feature type="non-terminal residue" evidence="8">
    <location>
        <position position="341"/>
    </location>
</feature>
<dbReference type="PROSITE" id="PS51188">
    <property type="entry name" value="ZF_CR"/>
    <property type="match status" value="1"/>
</dbReference>
<feature type="domain" description="CR-type" evidence="7">
    <location>
        <begin position="110"/>
        <end position="194"/>
    </location>
</feature>
<keyword evidence="9" id="KW-1185">Reference proteome</keyword>
<sequence length="341" mass="37666">YDVLEIEESATDTEIKRAYRRLAKVYHPDKNPAGAELFKEISHAYETLSDPSKRAAYDQYGQHDAVDDMFGGFDMGEGFFDPHAFPDGGPPPPRTESHSLNISLEDMFRGKKMRVRLVRSVICKHCKGIGGRKSVLRECFACSGRGVRMASRQIAPGLFSQAQVTCATCSGSGKVVPDTHKCRKCKGTGTTDEKDAVEIRVEPGMRDGQRIILKGKGDQIPGQEPQDLVFVLHQESHPTFTRAGDDLSVKAQIDLSEALCGFSRVLLTHLDGRLLEVSHQSGVIKPGDVLCINGEGMPQESRPRNRGDLFVVLDIKFPDNKWKPDPALKSHLPSTVWPKPS</sequence>
<dbReference type="GO" id="GO:0006457">
    <property type="term" value="P:protein folding"/>
    <property type="evidence" value="ECO:0007669"/>
    <property type="project" value="InterPro"/>
</dbReference>
<evidence type="ECO:0000313" key="8">
    <source>
        <dbReference type="EMBL" id="PIA19030.1"/>
    </source>
</evidence>
<dbReference type="Pfam" id="PF00226">
    <property type="entry name" value="DnaJ"/>
    <property type="match status" value="1"/>
</dbReference>
<evidence type="ECO:0000256" key="2">
    <source>
        <dbReference type="ARBA" id="ARBA00022737"/>
    </source>
</evidence>
<dbReference type="GO" id="GO:0008270">
    <property type="term" value="F:zinc ion binding"/>
    <property type="evidence" value="ECO:0007669"/>
    <property type="project" value="UniProtKB-KW"/>
</dbReference>
<dbReference type="FunFam" id="2.10.230.10:FF:000001">
    <property type="entry name" value="DnaJ subfamily A member 2"/>
    <property type="match status" value="1"/>
</dbReference>
<protein>
    <submittedName>
        <fullName evidence="8">DnaJ-domain-containing protein</fullName>
    </submittedName>
</protein>
<feature type="domain" description="J" evidence="6">
    <location>
        <begin position="1"/>
        <end position="61"/>
    </location>
</feature>
<dbReference type="CDD" id="cd10747">
    <property type="entry name" value="DnaJ_C"/>
    <property type="match status" value="1"/>
</dbReference>
<evidence type="ECO:0000259" key="7">
    <source>
        <dbReference type="PROSITE" id="PS51188"/>
    </source>
</evidence>